<feature type="repeat" description="ANK" evidence="3">
    <location>
        <begin position="407"/>
        <end position="439"/>
    </location>
</feature>
<dbReference type="SMART" id="SM00248">
    <property type="entry name" value="ANK"/>
    <property type="match status" value="11"/>
</dbReference>
<feature type="repeat" description="ANK" evidence="3">
    <location>
        <begin position="440"/>
        <end position="473"/>
    </location>
</feature>
<dbReference type="AlphaFoldDB" id="A9E755"/>
<feature type="signal peptide" evidence="4">
    <location>
        <begin position="1"/>
        <end position="21"/>
    </location>
</feature>
<dbReference type="eggNOG" id="COG0666">
    <property type="taxonomic scope" value="Bacteria"/>
</dbReference>
<keyword evidence="1" id="KW-0677">Repeat</keyword>
<feature type="chain" id="PRO_5002738091" evidence="4">
    <location>
        <begin position="22"/>
        <end position="500"/>
    </location>
</feature>
<comment type="caution">
    <text evidence="5">The sequence shown here is derived from an EMBL/GenBank/DDBJ whole genome shotgun (WGS) entry which is preliminary data.</text>
</comment>
<evidence type="ECO:0000313" key="5">
    <source>
        <dbReference type="EMBL" id="EDP94874.1"/>
    </source>
</evidence>
<dbReference type="STRING" id="391587.KAOT1_08674"/>
<evidence type="ECO:0000256" key="4">
    <source>
        <dbReference type="SAM" id="SignalP"/>
    </source>
</evidence>
<dbReference type="Proteomes" id="UP000002945">
    <property type="component" value="Unassembled WGS sequence"/>
</dbReference>
<accession>A9E755</accession>
<keyword evidence="6" id="KW-1185">Reference proteome</keyword>
<feature type="repeat" description="ANK" evidence="3">
    <location>
        <begin position="334"/>
        <end position="366"/>
    </location>
</feature>
<dbReference type="InterPro" id="IPR002110">
    <property type="entry name" value="Ankyrin_rpt"/>
</dbReference>
<gene>
    <name evidence="5" type="ORF">KAOT1_08674</name>
</gene>
<dbReference type="PANTHER" id="PTHR24198:SF165">
    <property type="entry name" value="ANKYRIN REPEAT-CONTAINING PROTEIN-RELATED"/>
    <property type="match status" value="1"/>
</dbReference>
<evidence type="ECO:0000313" key="6">
    <source>
        <dbReference type="Proteomes" id="UP000002945"/>
    </source>
</evidence>
<dbReference type="InterPro" id="IPR036770">
    <property type="entry name" value="Ankyrin_rpt-contain_sf"/>
</dbReference>
<name>A9E755_9FLAO</name>
<keyword evidence="4" id="KW-0732">Signal</keyword>
<dbReference type="RefSeq" id="WP_007094297.1">
    <property type="nucleotide sequence ID" value="NZ_CP142125.1"/>
</dbReference>
<evidence type="ECO:0000256" key="3">
    <source>
        <dbReference type="PROSITE-ProRule" id="PRU00023"/>
    </source>
</evidence>
<protein>
    <submittedName>
        <fullName evidence="5">Uncharacterized protein</fullName>
    </submittedName>
</protein>
<evidence type="ECO:0000256" key="2">
    <source>
        <dbReference type="ARBA" id="ARBA00023043"/>
    </source>
</evidence>
<keyword evidence="2 3" id="KW-0040">ANK repeat</keyword>
<feature type="repeat" description="ANK" evidence="3">
    <location>
        <begin position="301"/>
        <end position="333"/>
    </location>
</feature>
<sequence>MKYSSLFLSCVLLFLSSVSFAQKSNAFLSRAYWKTNPTIIDIEKKIAEGNDIAELDGNMFDAVSMALIEKVDNETIKYILSKKGNDVNKLTHDGRTYIFWAAYRNNLEMMRFLVEKGAKTDIIDSHGYSLVNFAAVTGQLNTELYNLCLTYGANFSTDTNKQGANALLLVAPFAKNFEIIEYFTSNGLSIKSTDAHGNGIFNYAAKGGNITFLKSLVDKGIDYRKISKNNENAIIFASRGLRRKTNSLSTFKYLVSLGISANITTNEGETPLHSLASKSKDIATFKFFIGEGVDANQVNKDGNTALLIAAYRNEETIVQYLISNTKNSNHQNKEGRSALANAVYRNSPEIVALLLKNNADVTVVDKEGHNLGYYLLKNFESQKQDNFDKKLAMLQAKGFNLTKPQANGNTLYHLAIDNENLDLIKYIKSLNVNVNQKNKEGITPLHLAVMKAKNTKIIKYLLSIGADKSQKTDFEETAYDLAKENEILQKENIDINFLKS</sequence>
<proteinExistence type="predicted"/>
<dbReference type="HOGENOM" id="CLU_562507_0_0_10"/>
<dbReference type="EMBL" id="ABIB01000012">
    <property type="protein sequence ID" value="EDP94874.1"/>
    <property type="molecule type" value="Genomic_DNA"/>
</dbReference>
<dbReference type="Gene3D" id="1.25.40.20">
    <property type="entry name" value="Ankyrin repeat-containing domain"/>
    <property type="match status" value="3"/>
</dbReference>
<organism evidence="5 6">
    <name type="scientific">Kordia algicida OT-1</name>
    <dbReference type="NCBI Taxonomy" id="391587"/>
    <lineage>
        <taxon>Bacteria</taxon>
        <taxon>Pseudomonadati</taxon>
        <taxon>Bacteroidota</taxon>
        <taxon>Flavobacteriia</taxon>
        <taxon>Flavobacteriales</taxon>
        <taxon>Flavobacteriaceae</taxon>
        <taxon>Kordia</taxon>
    </lineage>
</organism>
<dbReference type="OrthoDB" id="2575953at2"/>
<dbReference type="PROSITE" id="PS50088">
    <property type="entry name" value="ANK_REPEAT"/>
    <property type="match status" value="6"/>
</dbReference>
<dbReference type="SUPFAM" id="SSF48403">
    <property type="entry name" value="Ankyrin repeat"/>
    <property type="match status" value="2"/>
</dbReference>
<dbReference type="PANTHER" id="PTHR24198">
    <property type="entry name" value="ANKYRIN REPEAT AND PROTEIN KINASE DOMAIN-CONTAINING PROTEIN"/>
    <property type="match status" value="1"/>
</dbReference>
<feature type="repeat" description="ANK" evidence="3">
    <location>
        <begin position="93"/>
        <end position="125"/>
    </location>
</feature>
<dbReference type="PROSITE" id="PS50297">
    <property type="entry name" value="ANK_REP_REGION"/>
    <property type="match status" value="3"/>
</dbReference>
<dbReference type="Pfam" id="PF12796">
    <property type="entry name" value="Ank_2"/>
    <property type="match status" value="3"/>
</dbReference>
<reference evidence="5 6" key="1">
    <citation type="journal article" date="2011" name="J. Bacteriol.">
        <title>Genome sequence of the algicidal bacterium Kordia algicida OT-1.</title>
        <authorList>
            <person name="Lee H.S."/>
            <person name="Kang S.G."/>
            <person name="Kwon K.K."/>
            <person name="Lee J.H."/>
            <person name="Kim S.J."/>
        </authorList>
    </citation>
    <scope>NUCLEOTIDE SEQUENCE [LARGE SCALE GENOMIC DNA]</scope>
    <source>
        <strain evidence="5 6">OT-1</strain>
    </source>
</reference>
<feature type="repeat" description="ANK" evidence="3">
    <location>
        <begin position="267"/>
        <end position="300"/>
    </location>
</feature>
<evidence type="ECO:0000256" key="1">
    <source>
        <dbReference type="ARBA" id="ARBA00022737"/>
    </source>
</evidence>